<proteinExistence type="predicted"/>
<dbReference type="AlphaFoldDB" id="A0A5B6X4I1"/>
<sequence length="130" mass="14857">MARTKKRGDRLCGKVLGMPASKSGTSIFLGLLQPNKFSKWKWERITMGFVSGLPLTPTKKNSIWVIVPLHLSSNRLFLTKASKIVHRGDCQTTWCTGFNYIRSRPSFHFEHSTQKPMDNLKELSKSWSKC</sequence>
<evidence type="ECO:0000313" key="1">
    <source>
        <dbReference type="EMBL" id="KAA3488486.1"/>
    </source>
</evidence>
<dbReference type="PANTHER" id="PTHR45835">
    <property type="entry name" value="YALI0A06105P"/>
    <property type="match status" value="1"/>
</dbReference>
<protein>
    <submittedName>
        <fullName evidence="1">Integrase</fullName>
    </submittedName>
</protein>
<organism evidence="1 2">
    <name type="scientific">Gossypium australe</name>
    <dbReference type="NCBI Taxonomy" id="47621"/>
    <lineage>
        <taxon>Eukaryota</taxon>
        <taxon>Viridiplantae</taxon>
        <taxon>Streptophyta</taxon>
        <taxon>Embryophyta</taxon>
        <taxon>Tracheophyta</taxon>
        <taxon>Spermatophyta</taxon>
        <taxon>Magnoliopsida</taxon>
        <taxon>eudicotyledons</taxon>
        <taxon>Gunneridae</taxon>
        <taxon>Pentapetalae</taxon>
        <taxon>rosids</taxon>
        <taxon>malvids</taxon>
        <taxon>Malvales</taxon>
        <taxon>Malvaceae</taxon>
        <taxon>Malvoideae</taxon>
        <taxon>Gossypium</taxon>
    </lineage>
</organism>
<comment type="caution">
    <text evidence="1">The sequence shown here is derived from an EMBL/GenBank/DDBJ whole genome shotgun (WGS) entry which is preliminary data.</text>
</comment>
<dbReference type="OrthoDB" id="1938712at2759"/>
<gene>
    <name evidence="1" type="ORF">EPI10_032237</name>
</gene>
<accession>A0A5B6X4I1</accession>
<keyword evidence="2" id="KW-1185">Reference proteome</keyword>
<dbReference type="PANTHER" id="PTHR45835:SF87">
    <property type="entry name" value="RNA-DIRECTED DNA POLYMERASE"/>
    <property type="match status" value="1"/>
</dbReference>
<reference evidence="2" key="1">
    <citation type="journal article" date="2019" name="Plant Biotechnol. J.">
        <title>Genome sequencing of the Australian wild diploid species Gossypium australe highlights disease resistance and delayed gland morphogenesis.</title>
        <authorList>
            <person name="Cai Y."/>
            <person name="Cai X."/>
            <person name="Wang Q."/>
            <person name="Wang P."/>
            <person name="Zhang Y."/>
            <person name="Cai C."/>
            <person name="Xu Y."/>
            <person name="Wang K."/>
            <person name="Zhou Z."/>
            <person name="Wang C."/>
            <person name="Geng S."/>
            <person name="Li B."/>
            <person name="Dong Q."/>
            <person name="Hou Y."/>
            <person name="Wang H."/>
            <person name="Ai P."/>
            <person name="Liu Z."/>
            <person name="Yi F."/>
            <person name="Sun M."/>
            <person name="An G."/>
            <person name="Cheng J."/>
            <person name="Zhang Y."/>
            <person name="Shi Q."/>
            <person name="Xie Y."/>
            <person name="Shi X."/>
            <person name="Chang Y."/>
            <person name="Huang F."/>
            <person name="Chen Y."/>
            <person name="Hong S."/>
            <person name="Mi L."/>
            <person name="Sun Q."/>
            <person name="Zhang L."/>
            <person name="Zhou B."/>
            <person name="Peng R."/>
            <person name="Zhang X."/>
            <person name="Liu F."/>
        </authorList>
    </citation>
    <scope>NUCLEOTIDE SEQUENCE [LARGE SCALE GENOMIC DNA]</scope>
    <source>
        <strain evidence="2">cv. PA1801</strain>
    </source>
</reference>
<name>A0A5B6X4I1_9ROSI</name>
<dbReference type="Proteomes" id="UP000325315">
    <property type="component" value="Unassembled WGS sequence"/>
</dbReference>
<evidence type="ECO:0000313" key="2">
    <source>
        <dbReference type="Proteomes" id="UP000325315"/>
    </source>
</evidence>
<dbReference type="EMBL" id="SMMG02000001">
    <property type="protein sequence ID" value="KAA3488486.1"/>
    <property type="molecule type" value="Genomic_DNA"/>
</dbReference>